<dbReference type="EMBL" id="LAZR01023058">
    <property type="protein sequence ID" value="KKL79808.1"/>
    <property type="molecule type" value="Genomic_DNA"/>
</dbReference>
<comment type="caution">
    <text evidence="1">The sequence shown here is derived from an EMBL/GenBank/DDBJ whole genome shotgun (WGS) entry which is preliminary data.</text>
</comment>
<sequence>MATHARAAVEARTCVANLLFERPHKQATPVQLLALSFNLPREALFFGYLDAQTIRRPCGLTLDQIVERAPATVRVKVLFLRRTFQGTNTW</sequence>
<accession>A0A0F9F0B4</accession>
<dbReference type="AlphaFoldDB" id="A0A0F9F0B4"/>
<gene>
    <name evidence="1" type="ORF">LCGC14_2011110</name>
</gene>
<reference evidence="1" key="1">
    <citation type="journal article" date="2015" name="Nature">
        <title>Complex archaea that bridge the gap between prokaryotes and eukaryotes.</title>
        <authorList>
            <person name="Spang A."/>
            <person name="Saw J.H."/>
            <person name="Jorgensen S.L."/>
            <person name="Zaremba-Niedzwiedzka K."/>
            <person name="Martijn J."/>
            <person name="Lind A.E."/>
            <person name="van Eijk R."/>
            <person name="Schleper C."/>
            <person name="Guy L."/>
            <person name="Ettema T.J."/>
        </authorList>
    </citation>
    <scope>NUCLEOTIDE SEQUENCE</scope>
</reference>
<name>A0A0F9F0B4_9ZZZZ</name>
<proteinExistence type="predicted"/>
<evidence type="ECO:0000313" key="1">
    <source>
        <dbReference type="EMBL" id="KKL79808.1"/>
    </source>
</evidence>
<protein>
    <submittedName>
        <fullName evidence="1">Uncharacterized protein</fullName>
    </submittedName>
</protein>
<organism evidence="1">
    <name type="scientific">marine sediment metagenome</name>
    <dbReference type="NCBI Taxonomy" id="412755"/>
    <lineage>
        <taxon>unclassified sequences</taxon>
        <taxon>metagenomes</taxon>
        <taxon>ecological metagenomes</taxon>
    </lineage>
</organism>